<proteinExistence type="inferred from homology"/>
<evidence type="ECO:0000259" key="6">
    <source>
        <dbReference type="SMART" id="SM01217"/>
    </source>
</evidence>
<dbReference type="EMBL" id="SDPN01000009">
    <property type="protein sequence ID" value="RXZ71869.1"/>
    <property type="molecule type" value="Genomic_DNA"/>
</dbReference>
<dbReference type="InterPro" id="IPR017853">
    <property type="entry name" value="GH"/>
</dbReference>
<accession>A0A4Q2L2W3</accession>
<organism evidence="7 8">
    <name type="scientific">Agromyces albus</name>
    <dbReference type="NCBI Taxonomy" id="205332"/>
    <lineage>
        <taxon>Bacteria</taxon>
        <taxon>Bacillati</taxon>
        <taxon>Actinomycetota</taxon>
        <taxon>Actinomycetes</taxon>
        <taxon>Micrococcales</taxon>
        <taxon>Microbacteriaceae</taxon>
        <taxon>Agromyces</taxon>
    </lineage>
</organism>
<evidence type="ECO:0000256" key="3">
    <source>
        <dbReference type="ARBA" id="ARBA00058905"/>
    </source>
</evidence>
<dbReference type="SUPFAM" id="SSF51445">
    <property type="entry name" value="(Trans)glycosidases"/>
    <property type="match status" value="1"/>
</dbReference>
<gene>
    <name evidence="7" type="ORF">ESP51_06985</name>
</gene>
<dbReference type="Pfam" id="PF01915">
    <property type="entry name" value="Glyco_hydro_3_C"/>
    <property type="match status" value="1"/>
</dbReference>
<dbReference type="Proteomes" id="UP000293865">
    <property type="component" value="Unassembled WGS sequence"/>
</dbReference>
<dbReference type="SUPFAM" id="SSF52279">
    <property type="entry name" value="Beta-D-glucan exohydrolase, C-terminal domain"/>
    <property type="match status" value="1"/>
</dbReference>
<dbReference type="SMART" id="SM01217">
    <property type="entry name" value="Fn3_like"/>
    <property type="match status" value="1"/>
</dbReference>
<feature type="region of interest" description="Disordered" evidence="5">
    <location>
        <begin position="1"/>
        <end position="23"/>
    </location>
</feature>
<dbReference type="InterPro" id="IPR051915">
    <property type="entry name" value="Cellulose_Degrad_GH3"/>
</dbReference>
<reference evidence="7 8" key="1">
    <citation type="submission" date="2019-01" db="EMBL/GenBank/DDBJ databases">
        <title>Agromyces.</title>
        <authorList>
            <person name="Li J."/>
        </authorList>
    </citation>
    <scope>NUCLEOTIDE SEQUENCE [LARGE SCALE GENOMIC DNA]</scope>
    <source>
        <strain evidence="7 8">DSM 15934</strain>
    </source>
</reference>
<evidence type="ECO:0000313" key="7">
    <source>
        <dbReference type="EMBL" id="RXZ71869.1"/>
    </source>
</evidence>
<dbReference type="PANTHER" id="PTHR30620">
    <property type="entry name" value="PERIPLASMIC BETA-GLUCOSIDASE-RELATED"/>
    <property type="match status" value="1"/>
</dbReference>
<dbReference type="GO" id="GO:0009251">
    <property type="term" value="P:glucan catabolic process"/>
    <property type="evidence" value="ECO:0007669"/>
    <property type="project" value="TreeGrafter"/>
</dbReference>
<dbReference type="Gene3D" id="3.40.50.1700">
    <property type="entry name" value="Glycoside hydrolase family 3 C-terminal domain"/>
    <property type="match status" value="1"/>
</dbReference>
<dbReference type="Pfam" id="PF00933">
    <property type="entry name" value="Glyco_hydro_3"/>
    <property type="match status" value="1"/>
</dbReference>
<dbReference type="InterPro" id="IPR036881">
    <property type="entry name" value="Glyco_hydro_3_C_sf"/>
</dbReference>
<dbReference type="RefSeq" id="WP_129520176.1">
    <property type="nucleotide sequence ID" value="NZ_SDPN01000009.1"/>
</dbReference>
<dbReference type="InterPro" id="IPR013783">
    <property type="entry name" value="Ig-like_fold"/>
</dbReference>
<keyword evidence="8" id="KW-1185">Reference proteome</keyword>
<dbReference type="Gene3D" id="3.20.20.300">
    <property type="entry name" value="Glycoside hydrolase, family 3, N-terminal domain"/>
    <property type="match status" value="1"/>
</dbReference>
<dbReference type="FunFam" id="2.60.40.10:FF:000495">
    <property type="entry name" value="Periplasmic beta-glucosidase"/>
    <property type="match status" value="1"/>
</dbReference>
<protein>
    <recommendedName>
        <fullName evidence="4">Exo-alpha-(1-&gt;6)-L-arabinopyranosidase</fullName>
    </recommendedName>
</protein>
<dbReference type="InterPro" id="IPR026891">
    <property type="entry name" value="Fn3-like"/>
</dbReference>
<feature type="domain" description="Fibronectin type III-like" evidence="6">
    <location>
        <begin position="693"/>
        <end position="762"/>
    </location>
</feature>
<comment type="similarity">
    <text evidence="1">Belongs to the glycosyl hydrolase 3 family.</text>
</comment>
<dbReference type="PANTHER" id="PTHR30620:SF123">
    <property type="entry name" value="BETA-XYLOSIDASE"/>
    <property type="match status" value="1"/>
</dbReference>
<dbReference type="AlphaFoldDB" id="A0A4Q2L2W3"/>
<dbReference type="GO" id="GO:0008422">
    <property type="term" value="F:beta-glucosidase activity"/>
    <property type="evidence" value="ECO:0007669"/>
    <property type="project" value="UniProtKB-ARBA"/>
</dbReference>
<evidence type="ECO:0000256" key="5">
    <source>
        <dbReference type="SAM" id="MobiDB-lite"/>
    </source>
</evidence>
<dbReference type="InterPro" id="IPR036962">
    <property type="entry name" value="Glyco_hydro_3_N_sf"/>
</dbReference>
<evidence type="ECO:0000256" key="2">
    <source>
        <dbReference type="ARBA" id="ARBA00022801"/>
    </source>
</evidence>
<dbReference type="Gene3D" id="2.60.40.10">
    <property type="entry name" value="Immunoglobulins"/>
    <property type="match status" value="1"/>
</dbReference>
<dbReference type="InterPro" id="IPR002772">
    <property type="entry name" value="Glyco_hydro_3_C"/>
</dbReference>
<evidence type="ECO:0000313" key="8">
    <source>
        <dbReference type="Proteomes" id="UP000293865"/>
    </source>
</evidence>
<keyword evidence="2" id="KW-0378">Hydrolase</keyword>
<dbReference type="PRINTS" id="PR00133">
    <property type="entry name" value="GLHYDRLASE3"/>
</dbReference>
<comment type="function">
    <text evidence="3">Catalyzes the hydrolysis of a non-reducing terminal alpha-L-arabinopyranosidic linkage in ginsenoside Rb2 (alpha-L-arabinopyranosyl-(1-&gt;6)-alpha-D-glucopyranosyl) to release alpha-D-glucopyranosyl (Rd). It is not able to hydrolyze alpha-L-arabinofuranosyl-(1-&gt;6)-alpha-D-glucopyranosyl (Rc).</text>
</comment>
<evidence type="ECO:0000256" key="1">
    <source>
        <dbReference type="ARBA" id="ARBA00005336"/>
    </source>
</evidence>
<dbReference type="OrthoDB" id="3187421at2"/>
<sequence length="800" mass="84563">MTTPADTTAIRPPQDAPYRDASRRVDERVADLLSRMTSGEKAAQLVAPFGSMVDTHTPPEAGWGVVAAGLCSLRMPPRETARLANDLQRKHVEDTRLGIPVLFAEEALVGFKVRDATMFPEAIAQATTWDPQLIERMGAEIGTQMAAVGARQALSPLADVAQDPRWGRVSETYGEEPYLVGQIASAFVRGIQGAVPDKPIVATLKHFVGYGASDGGRNTETANIGERALREVYGRPFEMAIREGGARAVMPAYNDVDGIPATGSRDLLTGMLREEYGFTGLVISDLEAVPQLHTKHGTAETLPAAYAQALNAGVDVDLANSDSSDKILQALQNGLLPEESLDRAVANVLRTKFELGLFESPYVDVDSVPQTLDSEQARTLAQAIASESTVLLQNRPVGGKPLLPLSSNLASIAVIGPNADRPLGQLGHYSYHVLDSMTLQFAAANDPQSRAADSEGLAGAGPDDAKLLVESVPIVTFLEGIRARAGAGVDVLYAPGSLIASDDRSGFEEAVRAAQAAEVAIVVVGDQSGINSLGTVGEGLDSADLTLPGVQRELVEAVVATGTPTIVVLSHGRPYALHWMAEAVPGILTTWFGGEEAGSAVASTLFGDTNPSGRLPIAMLETAGAAPVTYGRSLEGPAYVDGSVRALYPFGHGLSYTTFAYTAFALESAQVPTDGVIRLAFTIKNTGRRAGDEVVQVYGRDVHGRTVRPARTLLAFARVSLAAGEERRVAVEVPTSLFALWDKGEGWLVEPGLVKLFIGASSADTRFQADVTLTGEPHGGESARRALSSRVTFEDSLPEL</sequence>
<evidence type="ECO:0000256" key="4">
    <source>
        <dbReference type="ARBA" id="ARBA00074219"/>
    </source>
</evidence>
<name>A0A4Q2L2W3_9MICO</name>
<dbReference type="Pfam" id="PF14310">
    <property type="entry name" value="Fn3-like"/>
    <property type="match status" value="1"/>
</dbReference>
<comment type="caution">
    <text evidence="7">The sequence shown here is derived from an EMBL/GenBank/DDBJ whole genome shotgun (WGS) entry which is preliminary data.</text>
</comment>
<dbReference type="InterPro" id="IPR001764">
    <property type="entry name" value="Glyco_hydro_3_N"/>
</dbReference>